<sequence>MSNYVPLRRNRRNEACKYCGRTNAVVCYEECKRMKPSDFKFFTGVTQDQFGIIYELCGGGEVCSVLKYRYSKKTPTRPIVSDFTARDRLFMTLIRLRRGIPMKDLSFVCGVSLGFASECVYTWIRVMSLTAQKLESAMCVSAVDRQENKPKCFKPFPNLRMIIDSTEFKVEQPGNFEQQAHSIPFHGVWYLMVTNIPDRVKIC</sequence>
<proteinExistence type="predicted"/>
<evidence type="ECO:0000313" key="2">
    <source>
        <dbReference type="EMBL" id="KAK3911503.1"/>
    </source>
</evidence>
<name>A0AAE1GZ51_9NEOP</name>
<evidence type="ECO:0000313" key="3">
    <source>
        <dbReference type="Proteomes" id="UP001219518"/>
    </source>
</evidence>
<accession>A0AAE1GZ51</accession>
<keyword evidence="3" id="KW-1185">Reference proteome</keyword>
<evidence type="ECO:0000259" key="1">
    <source>
        <dbReference type="Pfam" id="PF13613"/>
    </source>
</evidence>
<gene>
    <name evidence="2" type="ORF">KUF71_021231</name>
</gene>
<reference evidence="2" key="2">
    <citation type="journal article" date="2023" name="BMC Genomics">
        <title>Pest status, molecular evolution, and epigenetic factors derived from the genome assembly of Frankliniella fusca, a thysanopteran phytovirus vector.</title>
        <authorList>
            <person name="Catto M.A."/>
            <person name="Labadie P.E."/>
            <person name="Jacobson A.L."/>
            <person name="Kennedy G.G."/>
            <person name="Srinivasan R."/>
            <person name="Hunt B.G."/>
        </authorList>
    </citation>
    <scope>NUCLEOTIDE SEQUENCE</scope>
    <source>
        <strain evidence="2">PL_HMW_Pooled</strain>
    </source>
</reference>
<reference evidence="2" key="1">
    <citation type="submission" date="2021-07" db="EMBL/GenBank/DDBJ databases">
        <authorList>
            <person name="Catto M.A."/>
            <person name="Jacobson A."/>
            <person name="Kennedy G."/>
            <person name="Labadie P."/>
            <person name="Hunt B.G."/>
            <person name="Srinivasan R."/>
        </authorList>
    </citation>
    <scope>NUCLEOTIDE SEQUENCE</scope>
    <source>
        <strain evidence="2">PL_HMW_Pooled</strain>
        <tissue evidence="2">Head</tissue>
    </source>
</reference>
<dbReference type="AlphaFoldDB" id="A0AAE1GZ51"/>
<dbReference type="EMBL" id="JAHWGI010000270">
    <property type="protein sequence ID" value="KAK3911503.1"/>
    <property type="molecule type" value="Genomic_DNA"/>
</dbReference>
<comment type="caution">
    <text evidence="2">The sequence shown here is derived from an EMBL/GenBank/DDBJ whole genome shotgun (WGS) entry which is preliminary data.</text>
</comment>
<dbReference type="Proteomes" id="UP001219518">
    <property type="component" value="Unassembled WGS sequence"/>
</dbReference>
<dbReference type="InterPro" id="IPR027805">
    <property type="entry name" value="Transposase_HTH_dom"/>
</dbReference>
<dbReference type="PANTHER" id="PTHR23080">
    <property type="entry name" value="THAP DOMAIN PROTEIN"/>
    <property type="match status" value="1"/>
</dbReference>
<dbReference type="Pfam" id="PF13613">
    <property type="entry name" value="HTH_Tnp_4"/>
    <property type="match status" value="1"/>
</dbReference>
<organism evidence="2 3">
    <name type="scientific">Frankliniella fusca</name>
    <dbReference type="NCBI Taxonomy" id="407009"/>
    <lineage>
        <taxon>Eukaryota</taxon>
        <taxon>Metazoa</taxon>
        <taxon>Ecdysozoa</taxon>
        <taxon>Arthropoda</taxon>
        <taxon>Hexapoda</taxon>
        <taxon>Insecta</taxon>
        <taxon>Pterygota</taxon>
        <taxon>Neoptera</taxon>
        <taxon>Paraneoptera</taxon>
        <taxon>Thysanoptera</taxon>
        <taxon>Terebrantia</taxon>
        <taxon>Thripoidea</taxon>
        <taxon>Thripidae</taxon>
        <taxon>Frankliniella</taxon>
    </lineage>
</organism>
<protein>
    <submittedName>
        <fullName evidence="2">4-hydroxy-tetrahydrodipicolinate synthase</fullName>
    </submittedName>
</protein>
<feature type="domain" description="Transposase Helix-turn-helix" evidence="1">
    <location>
        <begin position="85"/>
        <end position="127"/>
    </location>
</feature>